<sequence>MGLHFIYEVQEITMWISNSHACDKMPIVCYLFFTDLKTKFYRSRSKNYTDNQSDYCLLKKYQLFEISGVMRLISKYRAWWSKQNVGLEEKEDAEEVEVVDPTTKISRIEKNAINIAQIESKCSENLKQNAEKMAQQHVHKLGEAKVGDTVQVPVPDVDRGPADLLNILAYITKINSKNMTYQLATKYGILAGWHTRNKFHICKQKLFNIESLDLSCEKTLREINSLHSICGGHGILKCNCSGKCERNCSYKKSNVLCNSKCHKGQFNIVI</sequence>
<proteinExistence type="predicted"/>
<name>A0A3M7SLW8_BRAPC</name>
<keyword evidence="2" id="KW-1185">Reference proteome</keyword>
<dbReference type="AlphaFoldDB" id="A0A3M7SLW8"/>
<organism evidence="1 2">
    <name type="scientific">Brachionus plicatilis</name>
    <name type="common">Marine rotifer</name>
    <name type="synonym">Brachionus muelleri</name>
    <dbReference type="NCBI Taxonomy" id="10195"/>
    <lineage>
        <taxon>Eukaryota</taxon>
        <taxon>Metazoa</taxon>
        <taxon>Spiralia</taxon>
        <taxon>Gnathifera</taxon>
        <taxon>Rotifera</taxon>
        <taxon>Eurotatoria</taxon>
        <taxon>Monogononta</taxon>
        <taxon>Pseudotrocha</taxon>
        <taxon>Ploima</taxon>
        <taxon>Brachionidae</taxon>
        <taxon>Brachionus</taxon>
    </lineage>
</organism>
<protein>
    <submittedName>
        <fullName evidence="1">KRAB-A domain-containing 2-like</fullName>
    </submittedName>
</protein>
<dbReference type="OrthoDB" id="6773637at2759"/>
<dbReference type="Proteomes" id="UP000276133">
    <property type="component" value="Unassembled WGS sequence"/>
</dbReference>
<dbReference type="EMBL" id="REGN01001132">
    <property type="protein sequence ID" value="RNA36739.1"/>
    <property type="molecule type" value="Genomic_DNA"/>
</dbReference>
<gene>
    <name evidence="1" type="ORF">BpHYR1_039110</name>
</gene>
<reference evidence="1 2" key="1">
    <citation type="journal article" date="2018" name="Sci. Rep.">
        <title>Genomic signatures of local adaptation to the degree of environmental predictability in rotifers.</title>
        <authorList>
            <person name="Franch-Gras L."/>
            <person name="Hahn C."/>
            <person name="Garcia-Roger E.M."/>
            <person name="Carmona M.J."/>
            <person name="Serra M."/>
            <person name="Gomez A."/>
        </authorList>
    </citation>
    <scope>NUCLEOTIDE SEQUENCE [LARGE SCALE GENOMIC DNA]</scope>
    <source>
        <strain evidence="1">HYR1</strain>
    </source>
</reference>
<accession>A0A3M7SLW8</accession>
<comment type="caution">
    <text evidence="1">The sequence shown here is derived from an EMBL/GenBank/DDBJ whole genome shotgun (WGS) entry which is preliminary data.</text>
</comment>
<evidence type="ECO:0000313" key="2">
    <source>
        <dbReference type="Proteomes" id="UP000276133"/>
    </source>
</evidence>
<evidence type="ECO:0000313" key="1">
    <source>
        <dbReference type="EMBL" id="RNA36739.1"/>
    </source>
</evidence>